<reference evidence="1" key="1">
    <citation type="submission" date="2022-08" db="UniProtKB">
        <authorList>
            <consortium name="EnsemblMetazoa"/>
        </authorList>
    </citation>
    <scope>IDENTIFICATION</scope>
    <source>
        <strain evidence="1">05x7-T-G4-1.051#20</strain>
    </source>
</reference>
<proteinExistence type="predicted"/>
<dbReference type="EnsemblMetazoa" id="G19544.1">
    <property type="protein sequence ID" value="G19544.1:cds"/>
    <property type="gene ID" value="G19544"/>
</dbReference>
<dbReference type="AlphaFoldDB" id="A0A8W8JML1"/>
<evidence type="ECO:0000313" key="1">
    <source>
        <dbReference type="EnsemblMetazoa" id="G19544.1:cds"/>
    </source>
</evidence>
<name>A0A8W8JML1_MAGGI</name>
<organism evidence="1 2">
    <name type="scientific">Magallana gigas</name>
    <name type="common">Pacific oyster</name>
    <name type="synonym">Crassostrea gigas</name>
    <dbReference type="NCBI Taxonomy" id="29159"/>
    <lineage>
        <taxon>Eukaryota</taxon>
        <taxon>Metazoa</taxon>
        <taxon>Spiralia</taxon>
        <taxon>Lophotrochozoa</taxon>
        <taxon>Mollusca</taxon>
        <taxon>Bivalvia</taxon>
        <taxon>Autobranchia</taxon>
        <taxon>Pteriomorphia</taxon>
        <taxon>Ostreida</taxon>
        <taxon>Ostreoidea</taxon>
        <taxon>Ostreidae</taxon>
        <taxon>Magallana</taxon>
    </lineage>
</organism>
<dbReference type="Proteomes" id="UP000005408">
    <property type="component" value="Unassembled WGS sequence"/>
</dbReference>
<keyword evidence="2" id="KW-1185">Reference proteome</keyword>
<protein>
    <submittedName>
        <fullName evidence="1">Uncharacterized protein</fullName>
    </submittedName>
</protein>
<evidence type="ECO:0000313" key="2">
    <source>
        <dbReference type="Proteomes" id="UP000005408"/>
    </source>
</evidence>
<accession>A0A8W8JML1</accession>
<sequence length="90" mass="10390">MIGETFLSELTMNDRRGQGTVSCHEFGQFIGNTIKQVQIRLDPERTFSYRTKRATVYNLVDDTDSVDQMESIQDHSRNSLDDIPTNIIFM</sequence>